<dbReference type="OMA" id="TAPGMNQ"/>
<evidence type="ECO:0000256" key="7">
    <source>
        <dbReference type="ARBA" id="ARBA00061425"/>
    </source>
</evidence>
<dbReference type="InterPro" id="IPR010982">
    <property type="entry name" value="Lambda_DNA-bd_dom_sf"/>
</dbReference>
<dbReference type="PROSITE" id="PS00465">
    <property type="entry name" value="POU_2"/>
    <property type="match status" value="1"/>
</dbReference>
<dbReference type="AlphaFoldDB" id="A0A670Y066"/>
<feature type="region of interest" description="Disordered" evidence="11">
    <location>
        <begin position="188"/>
        <end position="262"/>
    </location>
</feature>
<comment type="subcellular location">
    <subcellularLocation>
        <location evidence="1 8 9">Nucleus</location>
    </subcellularLocation>
</comment>
<feature type="domain" description="POU-specific" evidence="13">
    <location>
        <begin position="444"/>
        <end position="554"/>
    </location>
</feature>
<reference evidence="14" key="1">
    <citation type="submission" date="2025-08" db="UniProtKB">
        <authorList>
            <consortium name="Ensembl"/>
        </authorList>
    </citation>
    <scope>IDENTIFICATION</scope>
</reference>
<feature type="region of interest" description="Disordered" evidence="11">
    <location>
        <begin position="408"/>
        <end position="427"/>
    </location>
</feature>
<evidence type="ECO:0000256" key="4">
    <source>
        <dbReference type="ARBA" id="ARBA00023155"/>
    </source>
</evidence>
<dbReference type="InterPro" id="IPR050255">
    <property type="entry name" value="POU_domain_TF"/>
</dbReference>
<dbReference type="InterPro" id="IPR001356">
    <property type="entry name" value="HD"/>
</dbReference>
<dbReference type="Pfam" id="PF00157">
    <property type="entry name" value="Pou"/>
    <property type="match status" value="2"/>
</dbReference>
<feature type="DNA-binding region" description="Homeobox" evidence="8">
    <location>
        <begin position="575"/>
        <end position="634"/>
    </location>
</feature>
<dbReference type="CTD" id="11281"/>
<dbReference type="SMART" id="SM00389">
    <property type="entry name" value="HOX"/>
    <property type="match status" value="1"/>
</dbReference>
<feature type="compositionally biased region" description="Basic and acidic residues" evidence="11">
    <location>
        <begin position="19"/>
        <end position="38"/>
    </location>
</feature>
<evidence type="ECO:0000313" key="14">
    <source>
        <dbReference type="Ensembl" id="ENSPTXP00000001995.1"/>
    </source>
</evidence>
<feature type="compositionally biased region" description="Low complexity" evidence="11">
    <location>
        <begin position="224"/>
        <end position="239"/>
    </location>
</feature>
<dbReference type="CDD" id="cd00086">
    <property type="entry name" value="homeodomain"/>
    <property type="match status" value="1"/>
</dbReference>
<dbReference type="SUPFAM" id="SSF47413">
    <property type="entry name" value="lambda repressor-like DNA-binding domains"/>
    <property type="match status" value="1"/>
</dbReference>
<dbReference type="GO" id="GO:0000978">
    <property type="term" value="F:RNA polymerase II cis-regulatory region sequence-specific DNA binding"/>
    <property type="evidence" value="ECO:0007669"/>
    <property type="project" value="TreeGrafter"/>
</dbReference>
<feature type="compositionally biased region" description="Pro residues" evidence="11">
    <location>
        <begin position="214"/>
        <end position="223"/>
    </location>
</feature>
<evidence type="ECO:0000256" key="1">
    <source>
        <dbReference type="ARBA" id="ARBA00004123"/>
    </source>
</evidence>
<dbReference type="Proteomes" id="UP000472273">
    <property type="component" value="Unplaced"/>
</dbReference>
<reference evidence="14" key="2">
    <citation type="submission" date="2025-09" db="UniProtKB">
        <authorList>
            <consortium name="Ensembl"/>
        </authorList>
    </citation>
    <scope>IDENTIFICATION</scope>
</reference>
<feature type="region of interest" description="Disordered" evidence="11">
    <location>
        <begin position="639"/>
        <end position="659"/>
    </location>
</feature>
<dbReference type="GeneTree" id="ENSGT00940000156175"/>
<keyword evidence="6 8" id="KW-0539">Nucleus</keyword>
<evidence type="ECO:0000259" key="12">
    <source>
        <dbReference type="PROSITE" id="PS50071"/>
    </source>
</evidence>
<organism evidence="14 15">
    <name type="scientific">Pseudonaja textilis</name>
    <name type="common">Eastern brown snake</name>
    <dbReference type="NCBI Taxonomy" id="8673"/>
    <lineage>
        <taxon>Eukaryota</taxon>
        <taxon>Metazoa</taxon>
        <taxon>Chordata</taxon>
        <taxon>Craniata</taxon>
        <taxon>Vertebrata</taxon>
        <taxon>Euteleostomi</taxon>
        <taxon>Lepidosauria</taxon>
        <taxon>Squamata</taxon>
        <taxon>Bifurcata</taxon>
        <taxon>Unidentata</taxon>
        <taxon>Episquamata</taxon>
        <taxon>Toxicofera</taxon>
        <taxon>Serpentes</taxon>
        <taxon>Colubroidea</taxon>
        <taxon>Elapidae</taxon>
        <taxon>Hydrophiinae</taxon>
        <taxon>Pseudonaja</taxon>
    </lineage>
</organism>
<sequence length="659" mass="70277">MITGQVSKLLLSVQSEMNAELRGEDKAAASDNELDKSQLEPVESNDNEDTPSKLFGARGNTVLCDTNISDQHQSSKSHTSYPVGSQPLLTAQQLASVVAGVMPGAPPALNQPILIPFNMAGQLGGQQGLVLTLPTANLTNIQGLVAAAAAGGIMTLPLQNLQATSSLNSQLQQLQHLQQFQQQQQQQSQISQQAQGQASQSQQQPTQPQLPQQQHPPPPPPPSQQQLQNQNPPAPAHQTSSSPTKTNLPGGHGLPSSLTSSNPLQLVNNPLASQAAAAAMGSIANTQAFGNALSSLQGVTGQLVTNAQGQIIGTIPLIPNPVSSNQAAGGAQGLQIQPITPQLLTNAQGQIIATVIGNQILPVINTQGITLSPLKSGQQLHQPSQAQVGQAASQTNLLHLTHSQASISQSPVRQASSSSSSSSSSSALSVGQLVNNPQIASSEVDGVNLEEIREFAKAFKIRRLSLGLTQTQVGQALSATEGPAYSQSAICRHTILRSHFFLPQEAQENTIASSLTAKLNPGLLYPARFEKLDITPKSAQKIKPVLERWMAEAEARHRAGMQNLTEFIGSEPSKKRKRRTSFTPQALEILNAHFEKNTHPSGQEMTEIAQKLNYDREVVRVWFCNKRQALKNTIKRLKQNEPVTAAPMEPLTDSLKEDS</sequence>
<dbReference type="Ensembl" id="ENSPTXT00000002054.1">
    <property type="protein sequence ID" value="ENSPTXP00000001995.1"/>
    <property type="gene ID" value="ENSPTXG00000001581.1"/>
</dbReference>
<evidence type="ECO:0000313" key="15">
    <source>
        <dbReference type="Proteomes" id="UP000472273"/>
    </source>
</evidence>
<dbReference type="PANTHER" id="PTHR11636">
    <property type="entry name" value="POU DOMAIN"/>
    <property type="match status" value="1"/>
</dbReference>
<name>A0A670Y066_PSETE</name>
<evidence type="ECO:0000256" key="6">
    <source>
        <dbReference type="ARBA" id="ARBA00023242"/>
    </source>
</evidence>
<dbReference type="SUPFAM" id="SSF46689">
    <property type="entry name" value="Homeodomain-like"/>
    <property type="match status" value="1"/>
</dbReference>
<dbReference type="InterPro" id="IPR013847">
    <property type="entry name" value="POU"/>
</dbReference>
<evidence type="ECO:0000256" key="2">
    <source>
        <dbReference type="ARBA" id="ARBA00023015"/>
    </source>
</evidence>
<feature type="compositionally biased region" description="Low complexity" evidence="11">
    <location>
        <begin position="416"/>
        <end position="426"/>
    </location>
</feature>
<evidence type="ECO:0000256" key="8">
    <source>
        <dbReference type="PROSITE-ProRule" id="PRU00108"/>
    </source>
</evidence>
<evidence type="ECO:0000256" key="11">
    <source>
        <dbReference type="SAM" id="MobiDB-lite"/>
    </source>
</evidence>
<dbReference type="OrthoDB" id="10066259at2759"/>
<protein>
    <recommendedName>
        <fullName evidence="10">POU domain protein</fullName>
    </recommendedName>
</protein>
<evidence type="ECO:0000259" key="13">
    <source>
        <dbReference type="PROSITE" id="PS51179"/>
    </source>
</evidence>
<dbReference type="Gene3D" id="1.10.10.60">
    <property type="entry name" value="Homeodomain-like"/>
    <property type="match status" value="1"/>
</dbReference>
<comment type="similarity">
    <text evidence="7">Belongs to the POU transcription factor family. Class-6 subfamily.</text>
</comment>
<dbReference type="PROSITE" id="PS00035">
    <property type="entry name" value="POU_1"/>
    <property type="match status" value="1"/>
</dbReference>
<proteinExistence type="inferred from homology"/>
<evidence type="ECO:0000256" key="9">
    <source>
        <dbReference type="RuleBase" id="RU000682"/>
    </source>
</evidence>
<evidence type="ECO:0000256" key="3">
    <source>
        <dbReference type="ARBA" id="ARBA00023125"/>
    </source>
</evidence>
<evidence type="ECO:0000256" key="5">
    <source>
        <dbReference type="ARBA" id="ARBA00023163"/>
    </source>
</evidence>
<dbReference type="PANTHER" id="PTHR11636:SF68">
    <property type="entry name" value="POU DOMAIN, CLASS 6, TRANSCRIPTION FACTOR 2"/>
    <property type="match status" value="1"/>
</dbReference>
<dbReference type="Pfam" id="PF00046">
    <property type="entry name" value="Homeodomain"/>
    <property type="match status" value="1"/>
</dbReference>
<dbReference type="GeneID" id="113437328"/>
<dbReference type="PROSITE" id="PS51179">
    <property type="entry name" value="POU_3"/>
    <property type="match status" value="1"/>
</dbReference>
<dbReference type="GO" id="GO:0005634">
    <property type="term" value="C:nucleus"/>
    <property type="evidence" value="ECO:0007669"/>
    <property type="project" value="UniProtKB-SubCell"/>
</dbReference>
<dbReference type="GO" id="GO:0000981">
    <property type="term" value="F:DNA-binding transcription factor activity, RNA polymerase II-specific"/>
    <property type="evidence" value="ECO:0007669"/>
    <property type="project" value="TreeGrafter"/>
</dbReference>
<feature type="compositionally biased region" description="Low complexity" evidence="11">
    <location>
        <begin position="188"/>
        <end position="213"/>
    </location>
</feature>
<dbReference type="InterPro" id="IPR009057">
    <property type="entry name" value="Homeodomain-like_sf"/>
</dbReference>
<dbReference type="SMART" id="SM00352">
    <property type="entry name" value="POU"/>
    <property type="match status" value="1"/>
</dbReference>
<dbReference type="Gene3D" id="1.10.260.40">
    <property type="entry name" value="lambda repressor-like DNA-binding domains"/>
    <property type="match status" value="1"/>
</dbReference>
<dbReference type="PROSITE" id="PS50071">
    <property type="entry name" value="HOMEOBOX_2"/>
    <property type="match status" value="1"/>
</dbReference>
<dbReference type="InterPro" id="IPR000327">
    <property type="entry name" value="POU_dom"/>
</dbReference>
<keyword evidence="2" id="KW-0805">Transcription regulation</keyword>
<keyword evidence="4 8" id="KW-0371">Homeobox</keyword>
<dbReference type="FunFam" id="1.10.10.60:FF:000051">
    <property type="entry name" value="POU domain protein"/>
    <property type="match status" value="1"/>
</dbReference>
<dbReference type="KEGG" id="ptex:113437328"/>
<keyword evidence="5 10" id="KW-0804">Transcription</keyword>
<accession>A0A670Y066</accession>
<keyword evidence="15" id="KW-1185">Reference proteome</keyword>
<feature type="domain" description="Homeobox" evidence="12">
    <location>
        <begin position="573"/>
        <end position="633"/>
    </location>
</feature>
<keyword evidence="3 8" id="KW-0238">DNA-binding</keyword>
<feature type="region of interest" description="Disordered" evidence="11">
    <location>
        <begin position="17"/>
        <end position="56"/>
    </location>
</feature>
<gene>
    <name evidence="14" type="primary">POU6F2</name>
</gene>
<dbReference type="PRINTS" id="PR00028">
    <property type="entry name" value="POUDOMAIN"/>
</dbReference>
<evidence type="ECO:0000256" key="10">
    <source>
        <dbReference type="RuleBase" id="RU361194"/>
    </source>
</evidence>
<dbReference type="RefSeq" id="XP_026558042.1">
    <property type="nucleotide sequence ID" value="XM_026702257.1"/>
</dbReference>